<dbReference type="RefSeq" id="WP_145746557.1">
    <property type="nucleotide sequence ID" value="NZ_VIVL01000011.1"/>
</dbReference>
<dbReference type="InterPro" id="IPR013078">
    <property type="entry name" value="His_Pase_superF_clade-1"/>
</dbReference>
<comment type="caution">
    <text evidence="1">The sequence shown here is derived from an EMBL/GenBank/DDBJ whole genome shotgun (WGS) entry which is preliminary data.</text>
</comment>
<dbReference type="Proteomes" id="UP000319722">
    <property type="component" value="Unassembled WGS sequence"/>
</dbReference>
<dbReference type="Gene3D" id="3.40.50.1240">
    <property type="entry name" value="Phosphoglycerate mutase-like"/>
    <property type="match status" value="1"/>
</dbReference>
<protein>
    <submittedName>
        <fullName evidence="1">Alpha-ribazole phosphatase</fullName>
    </submittedName>
</protein>
<dbReference type="InterPro" id="IPR029033">
    <property type="entry name" value="His_PPase_superfam"/>
</dbReference>
<organism evidence="1 2">
    <name type="scientific">Variovorax beijingensis</name>
    <dbReference type="NCBI Taxonomy" id="2496117"/>
    <lineage>
        <taxon>Bacteria</taxon>
        <taxon>Pseudomonadati</taxon>
        <taxon>Pseudomonadota</taxon>
        <taxon>Betaproteobacteria</taxon>
        <taxon>Burkholderiales</taxon>
        <taxon>Comamonadaceae</taxon>
        <taxon>Variovorax</taxon>
    </lineage>
</organism>
<dbReference type="SUPFAM" id="SSF53254">
    <property type="entry name" value="Phosphoglycerate mutase-like"/>
    <property type="match status" value="1"/>
</dbReference>
<dbReference type="CDD" id="cd07067">
    <property type="entry name" value="HP_PGM_like"/>
    <property type="match status" value="1"/>
</dbReference>
<evidence type="ECO:0000313" key="2">
    <source>
        <dbReference type="Proteomes" id="UP000319722"/>
    </source>
</evidence>
<dbReference type="Pfam" id="PF00300">
    <property type="entry name" value="His_Phos_1"/>
    <property type="match status" value="1"/>
</dbReference>
<gene>
    <name evidence="1" type="ORF">FB547_11141</name>
</gene>
<sequence>MKQLWLVRHAQTEAAPGLCYGSADVGVPAEATLAVAHAVASRLPADLVLAHSPLRRCAELAQAIGRLRPDLATRADPRLAEMDFGSWEGRPWSSIARVEFEAWTCNFAEGIPGGHGESTARFMQRIGTAFDDWRASGQDAVWVTHAGVMRAVELLHRGVRRVDDAAQWPSAPIDYGACRLIECS</sequence>
<dbReference type="OrthoDB" id="5296884at2"/>
<dbReference type="EMBL" id="VIVL01000011">
    <property type="protein sequence ID" value="TWD76693.1"/>
    <property type="molecule type" value="Genomic_DNA"/>
</dbReference>
<accession>A0A561BCR1</accession>
<dbReference type="SMART" id="SM00855">
    <property type="entry name" value="PGAM"/>
    <property type="match status" value="1"/>
</dbReference>
<name>A0A561BCR1_9BURK</name>
<reference evidence="1 2" key="1">
    <citation type="submission" date="2019-06" db="EMBL/GenBank/DDBJ databases">
        <title>Sorghum-associated microbial communities from plants grown in Nebraska, USA.</title>
        <authorList>
            <person name="Schachtman D."/>
        </authorList>
    </citation>
    <scope>NUCLEOTIDE SEQUENCE [LARGE SCALE GENOMIC DNA]</scope>
    <source>
        <strain evidence="1 2">T529</strain>
    </source>
</reference>
<proteinExistence type="predicted"/>
<evidence type="ECO:0000313" key="1">
    <source>
        <dbReference type="EMBL" id="TWD76693.1"/>
    </source>
</evidence>
<dbReference type="AlphaFoldDB" id="A0A561BCR1"/>